<dbReference type="EMBL" id="BAABDL010000071">
    <property type="protein sequence ID" value="GAA4068555.1"/>
    <property type="molecule type" value="Genomic_DNA"/>
</dbReference>
<organism evidence="11 12">
    <name type="scientific">Amphibacillus indicireducens</name>
    <dbReference type="NCBI Taxonomy" id="1076330"/>
    <lineage>
        <taxon>Bacteria</taxon>
        <taxon>Bacillati</taxon>
        <taxon>Bacillota</taxon>
        <taxon>Bacilli</taxon>
        <taxon>Bacillales</taxon>
        <taxon>Bacillaceae</taxon>
        <taxon>Amphibacillus</taxon>
    </lineage>
</organism>
<evidence type="ECO:0000256" key="1">
    <source>
        <dbReference type="ARBA" id="ARBA00004651"/>
    </source>
</evidence>
<name>A0ABP7VKW3_9BACI</name>
<proteinExistence type="inferred from homology"/>
<dbReference type="RefSeq" id="WP_344911523.1">
    <property type="nucleotide sequence ID" value="NZ_BAABDL010000071.1"/>
</dbReference>
<feature type="domain" description="Polysaccharide chain length determinant N-terminal" evidence="9">
    <location>
        <begin position="3"/>
        <end position="93"/>
    </location>
</feature>
<feature type="domain" description="Tyrosine-protein kinase G-rich" evidence="10">
    <location>
        <begin position="141"/>
        <end position="193"/>
    </location>
</feature>
<dbReference type="InterPro" id="IPR003856">
    <property type="entry name" value="LPS_length_determ_N"/>
</dbReference>
<comment type="caution">
    <text evidence="11">The sequence shown here is derived from an EMBL/GenBank/DDBJ whole genome shotgun (WGS) entry which is preliminary data.</text>
</comment>
<evidence type="ECO:0000313" key="12">
    <source>
        <dbReference type="Proteomes" id="UP001501734"/>
    </source>
</evidence>
<evidence type="ECO:0000259" key="9">
    <source>
        <dbReference type="Pfam" id="PF02706"/>
    </source>
</evidence>
<evidence type="ECO:0000256" key="8">
    <source>
        <dbReference type="SAM" id="Phobius"/>
    </source>
</evidence>
<dbReference type="InterPro" id="IPR032807">
    <property type="entry name" value="GNVR"/>
</dbReference>
<keyword evidence="5 8" id="KW-1133">Transmembrane helix</keyword>
<keyword evidence="4 8" id="KW-0812">Transmembrane</keyword>
<keyword evidence="6 8" id="KW-0472">Membrane</keyword>
<evidence type="ECO:0000256" key="6">
    <source>
        <dbReference type="ARBA" id="ARBA00023136"/>
    </source>
</evidence>
<evidence type="ECO:0000256" key="2">
    <source>
        <dbReference type="ARBA" id="ARBA00006683"/>
    </source>
</evidence>
<dbReference type="PANTHER" id="PTHR32309">
    <property type="entry name" value="TYROSINE-PROTEIN KINASE"/>
    <property type="match status" value="1"/>
</dbReference>
<dbReference type="PANTHER" id="PTHR32309:SF13">
    <property type="entry name" value="FERRIC ENTEROBACTIN TRANSPORT PROTEIN FEPE"/>
    <property type="match status" value="1"/>
</dbReference>
<evidence type="ECO:0000259" key="10">
    <source>
        <dbReference type="Pfam" id="PF13807"/>
    </source>
</evidence>
<sequence>MEETITLKEIAQIVKKRLGLIISLTIGAAIISGIFTYFFITPIYRANSQFLVNQNQSTSTVELNEIRTNVELINTYSVIIRSNRILNEVVDELQLTITAGALAEKISVSNEGGSQVVTVTATDPDPAMAVDLANVTVEVFQDQIDELMNVDNVNILNPAVLPANPSPVSPNLTMNIAIAFVLGGMVGVGLAFLLEYLDTTVKTEDDVERIVGLPVIGIISKVKDSDLINPHQQALTRTGRERGATFDGQTKKTS</sequence>
<evidence type="ECO:0000256" key="5">
    <source>
        <dbReference type="ARBA" id="ARBA00022989"/>
    </source>
</evidence>
<feature type="transmembrane region" description="Helical" evidence="8">
    <location>
        <begin position="172"/>
        <end position="194"/>
    </location>
</feature>
<dbReference type="Pfam" id="PF02706">
    <property type="entry name" value="Wzz"/>
    <property type="match status" value="1"/>
</dbReference>
<comment type="similarity">
    <text evidence="2">Belongs to the CpsC/CapA family.</text>
</comment>
<evidence type="ECO:0000256" key="4">
    <source>
        <dbReference type="ARBA" id="ARBA00022692"/>
    </source>
</evidence>
<keyword evidence="12" id="KW-1185">Reference proteome</keyword>
<accession>A0ABP7VKW3</accession>
<comment type="subcellular location">
    <subcellularLocation>
        <location evidence="1">Cell membrane</location>
        <topology evidence="1">Multi-pass membrane protein</topology>
    </subcellularLocation>
</comment>
<dbReference type="InterPro" id="IPR050445">
    <property type="entry name" value="Bact_polysacc_biosynth/exp"/>
</dbReference>
<dbReference type="Proteomes" id="UP001501734">
    <property type="component" value="Unassembled WGS sequence"/>
</dbReference>
<evidence type="ECO:0000256" key="3">
    <source>
        <dbReference type="ARBA" id="ARBA00022475"/>
    </source>
</evidence>
<evidence type="ECO:0000313" key="11">
    <source>
        <dbReference type="EMBL" id="GAA4068555.1"/>
    </source>
</evidence>
<dbReference type="Pfam" id="PF13807">
    <property type="entry name" value="GNVR"/>
    <property type="match status" value="1"/>
</dbReference>
<feature type="transmembrane region" description="Helical" evidence="8">
    <location>
        <begin position="18"/>
        <end position="40"/>
    </location>
</feature>
<feature type="region of interest" description="Disordered" evidence="7">
    <location>
        <begin position="235"/>
        <end position="254"/>
    </location>
</feature>
<keyword evidence="3" id="KW-1003">Cell membrane</keyword>
<gene>
    <name evidence="11" type="ORF">GCM10022410_13100</name>
</gene>
<evidence type="ECO:0000256" key="7">
    <source>
        <dbReference type="SAM" id="MobiDB-lite"/>
    </source>
</evidence>
<protein>
    <submittedName>
        <fullName evidence="11">Wzz/FepE/Etk N-terminal domain-containing protein</fullName>
    </submittedName>
</protein>
<reference evidence="12" key="1">
    <citation type="journal article" date="2019" name="Int. J. Syst. Evol. Microbiol.">
        <title>The Global Catalogue of Microorganisms (GCM) 10K type strain sequencing project: providing services to taxonomists for standard genome sequencing and annotation.</title>
        <authorList>
            <consortium name="The Broad Institute Genomics Platform"/>
            <consortium name="The Broad Institute Genome Sequencing Center for Infectious Disease"/>
            <person name="Wu L."/>
            <person name="Ma J."/>
        </authorList>
    </citation>
    <scope>NUCLEOTIDE SEQUENCE [LARGE SCALE GENOMIC DNA]</scope>
    <source>
        <strain evidence="12">JCM 17250</strain>
    </source>
</reference>